<keyword evidence="6" id="KW-1133">Transmembrane helix</keyword>
<reference evidence="11" key="1">
    <citation type="submission" date="2016-10" db="EMBL/GenBank/DDBJ databases">
        <authorList>
            <person name="Jeantristanb JTB J.-T."/>
            <person name="Ricardo R."/>
        </authorList>
    </citation>
    <scope>NUCLEOTIDE SEQUENCE [LARGE SCALE GENOMIC DNA]</scope>
</reference>
<dbReference type="STRING" id="289078.A0A2X0LR86"/>
<dbReference type="GO" id="GO:0016020">
    <property type="term" value="C:membrane"/>
    <property type="evidence" value="ECO:0007669"/>
    <property type="project" value="UniProtKB-SubCell"/>
</dbReference>
<evidence type="ECO:0000256" key="4">
    <source>
        <dbReference type="ARBA" id="ARBA00022692"/>
    </source>
</evidence>
<evidence type="ECO:0000256" key="3">
    <source>
        <dbReference type="ARBA" id="ARBA00022448"/>
    </source>
</evidence>
<gene>
    <name evidence="10" type="ORF">BZ3500_MVSOF-1268-A1-R1_CHR5-3G08219</name>
</gene>
<comment type="similarity">
    <text evidence="2">Belongs to the mitochondrial carrier (TC 2.A.29) family.</text>
</comment>
<feature type="compositionally biased region" description="Low complexity" evidence="9">
    <location>
        <begin position="29"/>
        <end position="53"/>
    </location>
</feature>
<comment type="subcellular location">
    <subcellularLocation>
        <location evidence="1">Membrane</location>
        <topology evidence="1">Multi-pass membrane protein</topology>
    </subcellularLocation>
</comment>
<evidence type="ECO:0000256" key="9">
    <source>
        <dbReference type="SAM" id="MobiDB-lite"/>
    </source>
</evidence>
<keyword evidence="7 8" id="KW-0472">Membrane</keyword>
<keyword evidence="3" id="KW-0813">Transport</keyword>
<dbReference type="Gene3D" id="3.60.10.10">
    <property type="entry name" value="Endonuclease/exonuclease/phosphatase"/>
    <property type="match status" value="1"/>
</dbReference>
<keyword evidence="5" id="KW-0677">Repeat</keyword>
<dbReference type="Pfam" id="PF00153">
    <property type="entry name" value="Mito_carr"/>
    <property type="match status" value="1"/>
</dbReference>
<dbReference type="SUPFAM" id="SSF103506">
    <property type="entry name" value="Mitochondrial carrier"/>
    <property type="match status" value="1"/>
</dbReference>
<evidence type="ECO:0000313" key="11">
    <source>
        <dbReference type="Proteomes" id="UP000249723"/>
    </source>
</evidence>
<feature type="region of interest" description="Disordered" evidence="9">
    <location>
        <begin position="460"/>
        <end position="485"/>
    </location>
</feature>
<dbReference type="InterPro" id="IPR018108">
    <property type="entry name" value="MCP_transmembrane"/>
</dbReference>
<proteinExistence type="inferred from homology"/>
<dbReference type="Proteomes" id="UP000249723">
    <property type="component" value="Unassembled WGS sequence"/>
</dbReference>
<feature type="repeat" description="Solcar" evidence="8">
    <location>
        <begin position="279"/>
        <end position="368"/>
    </location>
</feature>
<dbReference type="InterPro" id="IPR036691">
    <property type="entry name" value="Endo/exonu/phosph_ase_sf"/>
</dbReference>
<dbReference type="OrthoDB" id="77989at2759"/>
<dbReference type="SUPFAM" id="SSF56219">
    <property type="entry name" value="DNase I-like"/>
    <property type="match status" value="1"/>
</dbReference>
<evidence type="ECO:0000256" key="7">
    <source>
        <dbReference type="ARBA" id="ARBA00023136"/>
    </source>
</evidence>
<organism evidence="10 11">
    <name type="scientific">Microbotryum saponariae</name>
    <dbReference type="NCBI Taxonomy" id="289078"/>
    <lineage>
        <taxon>Eukaryota</taxon>
        <taxon>Fungi</taxon>
        <taxon>Dikarya</taxon>
        <taxon>Basidiomycota</taxon>
        <taxon>Pucciniomycotina</taxon>
        <taxon>Microbotryomycetes</taxon>
        <taxon>Microbotryales</taxon>
        <taxon>Microbotryaceae</taxon>
        <taxon>Microbotryum</taxon>
    </lineage>
</organism>
<keyword evidence="11" id="KW-1185">Reference proteome</keyword>
<evidence type="ECO:0000256" key="1">
    <source>
        <dbReference type="ARBA" id="ARBA00004141"/>
    </source>
</evidence>
<dbReference type="PROSITE" id="PS50920">
    <property type="entry name" value="SOLCAR"/>
    <property type="match status" value="1"/>
</dbReference>
<evidence type="ECO:0000256" key="6">
    <source>
        <dbReference type="ARBA" id="ARBA00022989"/>
    </source>
</evidence>
<dbReference type="InterPro" id="IPR023395">
    <property type="entry name" value="MCP_dom_sf"/>
</dbReference>
<dbReference type="Gene3D" id="1.50.40.10">
    <property type="entry name" value="Mitochondrial carrier domain"/>
    <property type="match status" value="1"/>
</dbReference>
<evidence type="ECO:0000313" key="10">
    <source>
        <dbReference type="EMBL" id="SCZ91918.1"/>
    </source>
</evidence>
<name>A0A2X0LR86_9BASI</name>
<keyword evidence="4 8" id="KW-0812">Transmembrane</keyword>
<feature type="region of interest" description="Disordered" evidence="9">
    <location>
        <begin position="173"/>
        <end position="197"/>
    </location>
</feature>
<protein>
    <submittedName>
        <fullName evidence="10">BZ3500_MvSof-1268-A1-R1_Chr5-3g08219 protein</fullName>
    </submittedName>
</protein>
<sequence>MDTASGGAPSHPLRPYATSLPSQDWSFPSRGGPNASSSGSSSLRGLSAPSSSNRYASTTTLDGLDGSSGSAPAAGSLLKAFVMSSILSFSGTALVMPFEVGKTLAQVQWVPKDGLEPPNWATQDEAHYEQDEETIEASPNASPELQWPSLLLEDEAEAEAYFSDLSNIAKPGFAPPTSGAPPRAVSPSGYLRRDGVVDERSGTKPEWIMPVVVQGGVWDMIKHVGRWKGEGWASLWKGQLTTCILDAITTSIQPIFLSALSFAFLPTSALSTLPLIYSPHPLPLLFFSTISHALANLVVSPLDLVRTRLIVQSAQPRHRKYAGPYDALHLILREEGGLWTTYFHPNLFLPALLEGIARPLVHLSTPLIISRYLHLEPSTSPISFGLAELVLGTAGLLITIPIETVRKRLQLQSRAEFVRAGRAGGTGRPWRTCVETRPVGYAGVVEAVYRILTEETGRIPRRRKMKRSSSSSSSSGGGSGKTQVVPEPVKEDLGLMGLGAGSGLTQLYRGFGMGVGANFVVFVLGLVAGSTEAIAAANRSTRRRANWFVKSICTGSTSGSVGQCANSAVRGPASVSRLADIRNNLPLLASYTFTDGPLAGRVAAADVLIRSQGGARMVPIRIVSAYCPHGGYARNAEGDGNAINAFWAALQDLIRTGPPNWAIVGDFNAVLDARETTAMVFPRLRPTAVEYCRFLRQTNGHDVWNEMESVSLAENWTHKAYGEAQTISIIDRLATSAPAGNADIHTLRQVMATDHRPIHCRLWFPGLCATIEEASDDGPRRVKVPPRNSDTRPKFRQEMEEGVANSQSLNRVAKDGTVASQEAWNATYDEFSNLIVNTSLQIFGERRSPAVGKREFVGSPELRQLSQDRHHMNRYIYALKTNSIHILRNKPDTRRWFEELHTDLETATLQRLQQETGRAVWYPPEDEVLETATVWRRQLCKRIHAQEKRERKELAQRSDNFRIQNVINGGSVKKILIPQVRNTCKQYFSALFQKEDENALTDKPWMNTESSRKFREATQRDPFIWPRPLMLSDLRALLGKGNREPSPGPDRWEKWTVTILGDQAMSVVLALLNYVLVHNYFDKLRDHYLLPMFKNRGLSSQLSNYRAVCFGNFLAVTAAGWFTRQAQAYAMKHHMIPETQVAVQSGVQQRDLTSFLANLEAWAFRAKTPIYGLVRDQKKGFDLLRPEAGYDAYHFFGFGPNAEAFDRARLAHGAFIVKTPYGLAEPFEVDGQMKQGDPPNPLRFSLAMAMGSYWLDEQAFEDPLLITTQNRARSNNHTQADELTLKITQVSAMDDTILLAKSERTLAAMTLYMEHFQEAYGAQTDWGTKTRAIIMGLGNQSDTPGTVQVATPHGRRQVTVDPAHVFLKTPFAAPDRQYTQLESIVRSIGFPSTPTRRLPLSALRRFIEQQLISRLRPRLALCPIRPDDALKLDQLIAMRIKEYYGWVFTPSAKLSMDYYET</sequence>
<dbReference type="InterPro" id="IPR050391">
    <property type="entry name" value="Mito_Metabolite_Transporter"/>
</dbReference>
<accession>A0A2X0LR86</accession>
<evidence type="ECO:0000256" key="5">
    <source>
        <dbReference type="ARBA" id="ARBA00022737"/>
    </source>
</evidence>
<evidence type="ECO:0000256" key="2">
    <source>
        <dbReference type="ARBA" id="ARBA00006375"/>
    </source>
</evidence>
<feature type="region of interest" description="Disordered" evidence="9">
    <location>
        <begin position="1"/>
        <end position="54"/>
    </location>
</feature>
<dbReference type="EMBL" id="FMWP01000017">
    <property type="protein sequence ID" value="SCZ91918.1"/>
    <property type="molecule type" value="Genomic_DNA"/>
</dbReference>
<dbReference type="PANTHER" id="PTHR45618">
    <property type="entry name" value="MITOCHONDRIAL DICARBOXYLATE CARRIER-RELATED"/>
    <property type="match status" value="1"/>
</dbReference>
<evidence type="ECO:0000256" key="8">
    <source>
        <dbReference type="PROSITE-ProRule" id="PRU00282"/>
    </source>
</evidence>